<accession>A0AAV4MTF3</accession>
<organism evidence="1 2">
    <name type="scientific">Caerostris darwini</name>
    <dbReference type="NCBI Taxonomy" id="1538125"/>
    <lineage>
        <taxon>Eukaryota</taxon>
        <taxon>Metazoa</taxon>
        <taxon>Ecdysozoa</taxon>
        <taxon>Arthropoda</taxon>
        <taxon>Chelicerata</taxon>
        <taxon>Arachnida</taxon>
        <taxon>Araneae</taxon>
        <taxon>Araneomorphae</taxon>
        <taxon>Entelegynae</taxon>
        <taxon>Araneoidea</taxon>
        <taxon>Araneidae</taxon>
        <taxon>Caerostris</taxon>
    </lineage>
</organism>
<sequence>MRERAEIRKSQMMQQGGFRGESCFVDEDLEKPKFDLKMRHDRKASPIKEDAKEPKKEFDHIHESNTILIIRYFGHLLGEFL</sequence>
<name>A0AAV4MTF3_9ARAC</name>
<gene>
    <name evidence="1" type="ORF">CDAR_474901</name>
</gene>
<keyword evidence="2" id="KW-1185">Reference proteome</keyword>
<protein>
    <submittedName>
        <fullName evidence="1">Uncharacterized protein</fullName>
    </submittedName>
</protein>
<proteinExistence type="predicted"/>
<evidence type="ECO:0000313" key="1">
    <source>
        <dbReference type="EMBL" id="GIX75210.1"/>
    </source>
</evidence>
<evidence type="ECO:0000313" key="2">
    <source>
        <dbReference type="Proteomes" id="UP001054837"/>
    </source>
</evidence>
<dbReference type="AlphaFoldDB" id="A0AAV4MTF3"/>
<dbReference type="EMBL" id="BPLQ01000810">
    <property type="protein sequence ID" value="GIX75210.1"/>
    <property type="molecule type" value="Genomic_DNA"/>
</dbReference>
<reference evidence="1 2" key="1">
    <citation type="submission" date="2021-06" db="EMBL/GenBank/DDBJ databases">
        <title>Caerostris darwini draft genome.</title>
        <authorList>
            <person name="Kono N."/>
            <person name="Arakawa K."/>
        </authorList>
    </citation>
    <scope>NUCLEOTIDE SEQUENCE [LARGE SCALE GENOMIC DNA]</scope>
</reference>
<dbReference type="Proteomes" id="UP001054837">
    <property type="component" value="Unassembled WGS sequence"/>
</dbReference>
<comment type="caution">
    <text evidence="1">The sequence shown here is derived from an EMBL/GenBank/DDBJ whole genome shotgun (WGS) entry which is preliminary data.</text>
</comment>